<comment type="function">
    <text evidence="1">May be involved in the transport of sterols.</text>
</comment>
<dbReference type="Pfam" id="PF01237">
    <property type="entry name" value="Oxysterol_BP"/>
    <property type="match status" value="1"/>
</dbReference>
<dbReference type="PROSITE" id="PS01013">
    <property type="entry name" value="OSBP"/>
    <property type="match status" value="1"/>
</dbReference>
<dbReference type="AlphaFoldDB" id="A0AAN9S5M9"/>
<evidence type="ECO:0000313" key="6">
    <source>
        <dbReference type="EMBL" id="KAK7388134.1"/>
    </source>
</evidence>
<evidence type="ECO:0000256" key="2">
    <source>
        <dbReference type="ARBA" id="ARBA00008842"/>
    </source>
</evidence>
<evidence type="ECO:0000256" key="3">
    <source>
        <dbReference type="ARBA" id="ARBA00023055"/>
    </source>
</evidence>
<reference evidence="6 7" key="1">
    <citation type="submission" date="2024-01" db="EMBL/GenBank/DDBJ databases">
        <title>The genomes of 5 underutilized Papilionoideae crops provide insights into root nodulation and disease resistanc.</title>
        <authorList>
            <person name="Jiang F."/>
        </authorList>
    </citation>
    <scope>NUCLEOTIDE SEQUENCE [LARGE SCALE GENOMIC DNA]</scope>
    <source>
        <strain evidence="6">DUOXIRENSHENG_FW03</strain>
        <tissue evidence="6">Leaves</tissue>
    </source>
</reference>
<dbReference type="InterPro" id="IPR037239">
    <property type="entry name" value="OSBP_sf"/>
</dbReference>
<keyword evidence="3" id="KW-0813">Transport</keyword>
<gene>
    <name evidence="6" type="ORF">VNO78_22940</name>
</gene>
<evidence type="ECO:0008006" key="8">
    <source>
        <dbReference type="Google" id="ProtNLM"/>
    </source>
</evidence>
<evidence type="ECO:0000313" key="7">
    <source>
        <dbReference type="Proteomes" id="UP001386955"/>
    </source>
</evidence>
<dbReference type="Gene3D" id="3.30.70.3490">
    <property type="match status" value="1"/>
</dbReference>
<evidence type="ECO:0000256" key="5">
    <source>
        <dbReference type="RuleBase" id="RU003844"/>
    </source>
</evidence>
<dbReference type="Proteomes" id="UP001386955">
    <property type="component" value="Unassembled WGS sequence"/>
</dbReference>
<dbReference type="InterPro" id="IPR018494">
    <property type="entry name" value="Oxysterol-bd_CS"/>
</dbReference>
<dbReference type="GO" id="GO:0005829">
    <property type="term" value="C:cytosol"/>
    <property type="evidence" value="ECO:0007669"/>
    <property type="project" value="TreeGrafter"/>
</dbReference>
<keyword evidence="4" id="KW-0446">Lipid-binding</keyword>
<comment type="caution">
    <text evidence="6">The sequence shown here is derived from an EMBL/GenBank/DDBJ whole genome shotgun (WGS) entry which is preliminary data.</text>
</comment>
<evidence type="ECO:0000256" key="1">
    <source>
        <dbReference type="ARBA" id="ARBA00003361"/>
    </source>
</evidence>
<dbReference type="FunFam" id="2.40.160.120:FF:000011">
    <property type="entry name" value="Oxysterol-binding protein-related protein 4C"/>
    <property type="match status" value="1"/>
</dbReference>
<dbReference type="Gene3D" id="2.40.160.120">
    <property type="match status" value="1"/>
</dbReference>
<keyword evidence="7" id="KW-1185">Reference proteome</keyword>
<accession>A0AAN9S5M9</accession>
<keyword evidence="3" id="KW-0445">Lipid transport</keyword>
<dbReference type="FunFam" id="3.30.70.3490:FF:000007">
    <property type="entry name" value="Oxysterol-binding protein-related protein 4B"/>
    <property type="match status" value="1"/>
</dbReference>
<protein>
    <recommendedName>
        <fullName evidence="8">Oxysterol-binding protein</fullName>
    </recommendedName>
</protein>
<dbReference type="InterPro" id="IPR000648">
    <property type="entry name" value="Oxysterol-bd"/>
</dbReference>
<dbReference type="GO" id="GO:0006869">
    <property type="term" value="P:lipid transport"/>
    <property type="evidence" value="ECO:0007669"/>
    <property type="project" value="UniProtKB-KW"/>
</dbReference>
<dbReference type="GO" id="GO:0032934">
    <property type="term" value="F:sterol binding"/>
    <property type="evidence" value="ECO:0007669"/>
    <property type="project" value="TreeGrafter"/>
</dbReference>
<dbReference type="SUPFAM" id="SSF144000">
    <property type="entry name" value="Oxysterol-binding protein-like"/>
    <property type="match status" value="1"/>
</dbReference>
<name>A0AAN9S5M9_PSOTE</name>
<dbReference type="PANTHER" id="PTHR10972">
    <property type="entry name" value="OXYSTEROL-BINDING PROTEIN-RELATED"/>
    <property type="match status" value="1"/>
</dbReference>
<evidence type="ECO:0000256" key="4">
    <source>
        <dbReference type="ARBA" id="ARBA00023121"/>
    </source>
</evidence>
<dbReference type="PANTHER" id="PTHR10972:SF170">
    <property type="entry name" value="OSBP(OXYSTEROL-BINDING PROTEIN)-RELATED PROTEIN 4C"/>
    <property type="match status" value="1"/>
</dbReference>
<comment type="similarity">
    <text evidence="2 5">Belongs to the OSBP family.</text>
</comment>
<organism evidence="6 7">
    <name type="scientific">Psophocarpus tetragonolobus</name>
    <name type="common">Winged bean</name>
    <name type="synonym">Dolichos tetragonolobus</name>
    <dbReference type="NCBI Taxonomy" id="3891"/>
    <lineage>
        <taxon>Eukaryota</taxon>
        <taxon>Viridiplantae</taxon>
        <taxon>Streptophyta</taxon>
        <taxon>Embryophyta</taxon>
        <taxon>Tracheophyta</taxon>
        <taxon>Spermatophyta</taxon>
        <taxon>Magnoliopsida</taxon>
        <taxon>eudicotyledons</taxon>
        <taxon>Gunneridae</taxon>
        <taxon>Pentapetalae</taxon>
        <taxon>rosids</taxon>
        <taxon>fabids</taxon>
        <taxon>Fabales</taxon>
        <taxon>Fabaceae</taxon>
        <taxon>Papilionoideae</taxon>
        <taxon>50 kb inversion clade</taxon>
        <taxon>NPAAA clade</taxon>
        <taxon>indigoferoid/millettioid clade</taxon>
        <taxon>Phaseoleae</taxon>
        <taxon>Psophocarpus</taxon>
    </lineage>
</organism>
<dbReference type="EMBL" id="JAYMYS010000006">
    <property type="protein sequence ID" value="KAK7388134.1"/>
    <property type="molecule type" value="Genomic_DNA"/>
</dbReference>
<sequence length="557" mass="62261">MAILLALPTKERVEDVACPSFASMWISTLRFCGTHINAFNQLQVVSMLVVGSSKGCISILYAINPSKFKRSRLSTKEAWLHHVVKGGYRLRNKGDMKNLTMSHNGCRNVLGDGVVSLHSQKGKKGYVIRRVSFVKGRLPMTVKGCHLDSSPGEAAATFIQSIQQSFPQFSCELSSSRQATITKVVLTKPFSLETQSDSDATYKAPNILRRILSLFSNVRPGSDVSCFKLPPVLNMPKSELQCYAECVYSTALDMLSNLNNGKTALDRFICVVAWSISTVRPLCFGVAPYNPTLGETHHVSKGSLNVLLEQVSHHPPVSALHATNDKENIEIIWCHSTAPKFTGSSVEAQVHGKRKLKLHNHGETYEMNAPNLLIRIFPVPGTDWVGDVRIRCIETGLVAELSYISQSFFGFGTNRRLIKGKIFDSLSMKILYKIDGHWDSTVRVKNTENAEERVIYDAKQVISGLQAPIVKDQESVWATETSVVWSELSEAILKKEWEKAKEAKRSVEERQRELKRERESNGKIWIPKHFKVSYSKEEGWDCSPIQRSVPNAPIVAL</sequence>
<dbReference type="GO" id="GO:0016020">
    <property type="term" value="C:membrane"/>
    <property type="evidence" value="ECO:0007669"/>
    <property type="project" value="TreeGrafter"/>
</dbReference>
<proteinExistence type="inferred from homology"/>